<feature type="region of interest" description="Disordered" evidence="1">
    <location>
        <begin position="1321"/>
        <end position="1350"/>
    </location>
</feature>
<feature type="region of interest" description="Disordered" evidence="1">
    <location>
        <begin position="249"/>
        <end position="297"/>
    </location>
</feature>
<sequence>MNNNPLIGTKRFPNGYTRGFSTTPNDIYSIDMNNNTQDIKTNSTKNFSTIKEKNFDLFESKSPKCSEKQYNLRSVFFQEDLRNFYRDLLNENQKKNKIQDKKTDKKSLNKNKNDDSDKNKGIGDTNPQKLPLTKQKERKKVCNLCKKQHLQSQIKVNEKVLIVWNNLIIDKPKIILLPINNLNLCSQCKKEKEMEFKHFYCSINRKRIYFSIQYLEEITDKFLNNLKKSTLHQPKWVTEIKKKSLDVMKKRQKKLTKKKKNNNQNENEVCVSFKKNDKSNKKPLSFSTNFSSQTPPQGFLHTYPINNSGFINQNNTLHKNSQTEKPKKTTKKRTKSKYQQNNKKLNSDFIFLFEPMVIIKTDSDSDSDSDFELTPSKLKSGSKRKHNYKHKKIKISKRKQEIRKKNIKPQLKIGVKKGGGSKIKLKTSNNSNLKSKPNSKYNKIQNSNKQGNINKKMKENKKSNEKSQIGLKSKNILERDSNTKYEQESKFTSSSYIESDLGNKFSKPEPEHELKKQQKKSIPKKPELGLGLKPKKKKKLYPKYQLKKKPKQIQKKVDPTLKIISKSEMGENSQVIFEENEEFITKLQFILDSHQLSKGGRKEKRKEMEKEREKEDMDNDELGKEEDEEEKKEKKEEKDFDVLSKEEEMDKEKVGKKNEILKYYEDFFKNENEKKKEKKNKKTNEESQIGLKSKNILERDSNTKYEQESTLDPESESESKSEPEPEIGIITNPYFDSKNQAKCYSDLNCKLNKSKMENKTQEQKTSIVTKKVEPDLELKFKKIPTISENNKKQIPTHQTQNIYKKTKQYSKLISESESETKSEIESGSKSNIKPKFKNQSKYPILKKKQMIVAGKQKQNEKKNTNKKENKKINKKENERENENENENDKYQTFLELETHLENKNESMKGNKKKSKKEDEKKNEKSQMGFELELNLEIDSNSESQSEFTLEDEIGAITRPCNDSRNQLYPYLDSRTGFSLDKLILKHETKTQKKNIIPKKNQEDPELKLNKESFSNKKIINQKQKQKQKDNSKANITSKKKTQLLTKKSYHANFELNSKYTKFIDIKPKSALTNNIIINQNKKKQNSKFVEENKKIKNNFKITNNYTTLEGRREPTFLVLNNKGPDSYNWDLNSSNNGNKRKHGNIIKEKTLYFQFPRDHTINNTKSLQNNNNVSNQIMKLKNPQNNPQKIPQNEITFIDHKQNKSQKKKEKKNDKIDERIKNQQNFENKQSDDMLLVNPNCSYIKIMKERFGEDYFDNSLKSNLYNYNLENEYYFPIIHNHEAKKIKKKRKKKTRNNNIMNQENNIEFEDIFKFSKYNDNKEKLERKRKKEKRKKKKKKKKKRKGKKEKE</sequence>
<reference evidence="2" key="1">
    <citation type="submission" date="2022-08" db="EMBL/GenBank/DDBJ databases">
        <title>Novel sulfate-reducing endosymbionts in the free-living metamonad Anaeramoeba.</title>
        <authorList>
            <person name="Jerlstrom-Hultqvist J."/>
            <person name="Cepicka I."/>
            <person name="Gallot-Lavallee L."/>
            <person name="Salas-Leiva D."/>
            <person name="Curtis B.A."/>
            <person name="Zahonova K."/>
            <person name="Pipaliya S."/>
            <person name="Dacks J."/>
            <person name="Roger A.J."/>
        </authorList>
    </citation>
    <scope>NUCLEOTIDE SEQUENCE</scope>
    <source>
        <strain evidence="2">Schooner1</strain>
    </source>
</reference>
<feature type="compositionally biased region" description="Basic and acidic residues" evidence="1">
    <location>
        <begin position="857"/>
        <end position="889"/>
    </location>
</feature>
<feature type="region of interest" description="Disordered" evidence="1">
    <location>
        <begin position="1018"/>
        <end position="1039"/>
    </location>
</feature>
<comment type="caution">
    <text evidence="2">The sequence shown here is derived from an EMBL/GenBank/DDBJ whole genome shotgun (WGS) entry which is preliminary data.</text>
</comment>
<feature type="compositionally biased region" description="Basic and acidic residues" evidence="1">
    <location>
        <begin position="475"/>
        <end position="489"/>
    </location>
</feature>
<feature type="compositionally biased region" description="Basic and acidic residues" evidence="1">
    <location>
        <begin position="605"/>
        <end position="615"/>
    </location>
</feature>
<feature type="compositionally biased region" description="Basic and acidic residues" evidence="1">
    <location>
        <begin position="915"/>
        <end position="924"/>
    </location>
</feature>
<evidence type="ECO:0000313" key="3">
    <source>
        <dbReference type="Proteomes" id="UP001150062"/>
    </source>
</evidence>
<feature type="compositionally biased region" description="Basic and acidic residues" evidence="1">
    <location>
        <begin position="506"/>
        <end position="516"/>
    </location>
</feature>
<name>A0ABQ8XTV5_9EUKA</name>
<accession>A0ABQ8XTV5</accession>
<dbReference type="Proteomes" id="UP001150062">
    <property type="component" value="Unassembled WGS sequence"/>
</dbReference>
<feature type="compositionally biased region" description="Basic residues" evidence="1">
    <location>
        <begin position="1326"/>
        <end position="1350"/>
    </location>
</feature>
<feature type="compositionally biased region" description="Polar residues" evidence="1">
    <location>
        <begin position="789"/>
        <end position="803"/>
    </location>
</feature>
<feature type="compositionally biased region" description="Basic and acidic residues" evidence="1">
    <location>
        <begin position="95"/>
        <end position="121"/>
    </location>
</feature>
<gene>
    <name evidence="2" type="ORF">M0813_28256</name>
</gene>
<feature type="compositionally biased region" description="Basic residues" evidence="1">
    <location>
        <begin position="533"/>
        <end position="554"/>
    </location>
</feature>
<feature type="region of interest" description="Disordered" evidence="1">
    <location>
        <begin position="789"/>
        <end position="930"/>
    </location>
</feature>
<feature type="compositionally biased region" description="Basic residues" evidence="1">
    <location>
        <begin position="832"/>
        <end position="849"/>
    </location>
</feature>
<feature type="compositionally biased region" description="Basic and acidic residues" evidence="1">
    <location>
        <begin position="631"/>
        <end position="655"/>
    </location>
</feature>
<proteinExistence type="predicted"/>
<organism evidence="2 3">
    <name type="scientific">Anaeramoeba flamelloides</name>
    <dbReference type="NCBI Taxonomy" id="1746091"/>
    <lineage>
        <taxon>Eukaryota</taxon>
        <taxon>Metamonada</taxon>
        <taxon>Anaeramoebidae</taxon>
        <taxon>Anaeramoeba</taxon>
    </lineage>
</organism>
<dbReference type="EMBL" id="JAOAOG010000251">
    <property type="protein sequence ID" value="KAJ6235981.1"/>
    <property type="molecule type" value="Genomic_DNA"/>
</dbReference>
<feature type="region of interest" description="Disordered" evidence="1">
    <location>
        <begin position="95"/>
        <end position="133"/>
    </location>
</feature>
<feature type="compositionally biased region" description="Polar residues" evidence="1">
    <location>
        <begin position="310"/>
        <end position="320"/>
    </location>
</feature>
<feature type="compositionally biased region" description="Basic and acidic residues" evidence="1">
    <location>
        <begin position="456"/>
        <end position="465"/>
    </location>
</feature>
<evidence type="ECO:0000313" key="2">
    <source>
        <dbReference type="EMBL" id="KAJ6235981.1"/>
    </source>
</evidence>
<feature type="compositionally biased region" description="Polar residues" evidence="1">
    <location>
        <begin position="444"/>
        <end position="453"/>
    </location>
</feature>
<feature type="compositionally biased region" description="Low complexity" evidence="1">
    <location>
        <begin position="426"/>
        <end position="443"/>
    </location>
</feature>
<feature type="compositionally biased region" description="Basic and acidic residues" evidence="1">
    <location>
        <begin position="695"/>
        <end position="707"/>
    </location>
</feature>
<feature type="region of interest" description="Disordered" evidence="1">
    <location>
        <begin position="594"/>
        <end position="655"/>
    </location>
</feature>
<feature type="compositionally biased region" description="Acidic residues" evidence="1">
    <location>
        <begin position="616"/>
        <end position="630"/>
    </location>
</feature>
<feature type="compositionally biased region" description="Basic residues" evidence="1">
    <location>
        <begin position="380"/>
        <end position="407"/>
    </location>
</feature>
<protein>
    <submittedName>
        <fullName evidence="2">Uncharacterized protein</fullName>
    </submittedName>
</protein>
<feature type="compositionally biased region" description="Basic and acidic residues" evidence="1">
    <location>
        <begin position="896"/>
        <end position="908"/>
    </location>
</feature>
<feature type="region of interest" description="Disordered" evidence="1">
    <location>
        <begin position="673"/>
        <end position="733"/>
    </location>
</feature>
<evidence type="ECO:0000256" key="1">
    <source>
        <dbReference type="SAM" id="MobiDB-lite"/>
    </source>
</evidence>
<feature type="region of interest" description="Disordered" evidence="1">
    <location>
        <begin position="363"/>
        <end position="556"/>
    </location>
</feature>
<keyword evidence="3" id="KW-1185">Reference proteome</keyword>
<feature type="region of interest" description="Disordered" evidence="1">
    <location>
        <begin position="310"/>
        <end position="340"/>
    </location>
</feature>
<feature type="compositionally biased region" description="Polar residues" evidence="1">
    <location>
        <begin position="285"/>
        <end position="296"/>
    </location>
</feature>
<feature type="compositionally biased region" description="Basic residues" evidence="1">
    <location>
        <begin position="250"/>
        <end position="261"/>
    </location>
</feature>